<protein>
    <submittedName>
        <fullName evidence="1">Uncharacterized protein</fullName>
    </submittedName>
</protein>
<accession>A0ABQ9WX98</accession>
<dbReference type="Proteomes" id="UP001281761">
    <property type="component" value="Unassembled WGS sequence"/>
</dbReference>
<proteinExistence type="predicted"/>
<evidence type="ECO:0000313" key="1">
    <source>
        <dbReference type="EMBL" id="KAK2943938.1"/>
    </source>
</evidence>
<comment type="caution">
    <text evidence="1">The sequence shown here is derived from an EMBL/GenBank/DDBJ whole genome shotgun (WGS) entry which is preliminary data.</text>
</comment>
<keyword evidence="2" id="KW-1185">Reference proteome</keyword>
<reference evidence="1 2" key="1">
    <citation type="journal article" date="2022" name="bioRxiv">
        <title>Genomics of Preaxostyla Flagellates Illuminates Evolutionary Transitions and the Path Towards Mitochondrial Loss.</title>
        <authorList>
            <person name="Novak L.V.F."/>
            <person name="Treitli S.C."/>
            <person name="Pyrih J."/>
            <person name="Halakuc P."/>
            <person name="Pipaliya S.V."/>
            <person name="Vacek V."/>
            <person name="Brzon O."/>
            <person name="Soukal P."/>
            <person name="Eme L."/>
            <person name="Dacks J.B."/>
            <person name="Karnkowska A."/>
            <person name="Elias M."/>
            <person name="Hampl V."/>
        </authorList>
    </citation>
    <scope>NUCLEOTIDE SEQUENCE [LARGE SCALE GENOMIC DNA]</scope>
    <source>
        <strain evidence="1">NAU3</strain>
        <tissue evidence="1">Gut</tissue>
    </source>
</reference>
<dbReference type="EMBL" id="JARBJD010000321">
    <property type="protein sequence ID" value="KAK2943938.1"/>
    <property type="molecule type" value="Genomic_DNA"/>
</dbReference>
<sequence>MWSLAQAYRPDWVLGRAKTWLECCGTNGAGDGVGDECGGKTCCAHEPFGLKGREISSRFAKVHCSIVSEIRGEVGAGRRVS</sequence>
<name>A0ABQ9WX98_9EUKA</name>
<gene>
    <name evidence="1" type="ORF">BLNAU_21141</name>
</gene>
<organism evidence="1 2">
    <name type="scientific">Blattamonas nauphoetae</name>
    <dbReference type="NCBI Taxonomy" id="2049346"/>
    <lineage>
        <taxon>Eukaryota</taxon>
        <taxon>Metamonada</taxon>
        <taxon>Preaxostyla</taxon>
        <taxon>Oxymonadida</taxon>
        <taxon>Blattamonas</taxon>
    </lineage>
</organism>
<evidence type="ECO:0000313" key="2">
    <source>
        <dbReference type="Proteomes" id="UP001281761"/>
    </source>
</evidence>